<evidence type="ECO:0000313" key="2">
    <source>
        <dbReference type="EMBL" id="MCI4681759.1"/>
    </source>
</evidence>
<organism evidence="2 3">
    <name type="scientific">Candidatus Rhodoblastus alkanivorans</name>
    <dbReference type="NCBI Taxonomy" id="2954117"/>
    <lineage>
        <taxon>Bacteria</taxon>
        <taxon>Pseudomonadati</taxon>
        <taxon>Pseudomonadota</taxon>
        <taxon>Alphaproteobacteria</taxon>
        <taxon>Hyphomicrobiales</taxon>
        <taxon>Rhodoblastaceae</taxon>
        <taxon>Rhodoblastus</taxon>
    </lineage>
</organism>
<proteinExistence type="predicted"/>
<comment type="caution">
    <text evidence="2">The sequence shown here is derived from an EMBL/GenBank/DDBJ whole genome shotgun (WGS) entry which is preliminary data.</text>
</comment>
<gene>
    <name evidence="2" type="ORF">K2U94_03090</name>
</gene>
<feature type="chain" id="PRO_5047214254" evidence="1">
    <location>
        <begin position="22"/>
        <end position="183"/>
    </location>
</feature>
<keyword evidence="3" id="KW-1185">Reference proteome</keyword>
<feature type="signal peptide" evidence="1">
    <location>
        <begin position="1"/>
        <end position="21"/>
    </location>
</feature>
<evidence type="ECO:0000313" key="3">
    <source>
        <dbReference type="Proteomes" id="UP001139104"/>
    </source>
</evidence>
<keyword evidence="1" id="KW-0732">Signal</keyword>
<name>A0ABS9Z263_9HYPH</name>
<reference evidence="2" key="1">
    <citation type="journal article" date="2022" name="ISME J.">
        <title>Identification of active gaseous-alkane degraders at natural gas seeps.</title>
        <authorList>
            <person name="Farhan Ul Haque M."/>
            <person name="Hernandez M."/>
            <person name="Crombie A.T."/>
            <person name="Murrell J.C."/>
        </authorList>
    </citation>
    <scope>NUCLEOTIDE SEQUENCE</scope>
    <source>
        <strain evidence="2">PC2</strain>
    </source>
</reference>
<protein>
    <submittedName>
        <fullName evidence="2">Uncharacterized protein</fullName>
    </submittedName>
</protein>
<evidence type="ECO:0000256" key="1">
    <source>
        <dbReference type="SAM" id="SignalP"/>
    </source>
</evidence>
<accession>A0ABS9Z263</accession>
<dbReference type="RefSeq" id="WP_243065805.1">
    <property type="nucleotide sequence ID" value="NZ_JAIVFK010000056.1"/>
</dbReference>
<dbReference type="Proteomes" id="UP001139104">
    <property type="component" value="Unassembled WGS sequence"/>
</dbReference>
<sequence length="183" mass="20048">MKPFALLAVLFATAPIMPAFAADICEAIVLRDVPAVEEPSSILRRGEHDTAITQYRVNKKTGMGSFCSHGGYCYPTDVLVDGQKVEALRLTNCKVGKKDDFDDPDDVFYRVDVLRSKVSPRELRVDDVDNRLLEMGLCSACAGNAAHYYVEMPNSKCGRLVKATLEGNPAALRTLKDGPGYCN</sequence>
<dbReference type="EMBL" id="JAIVFP010000001">
    <property type="protein sequence ID" value="MCI4681759.1"/>
    <property type="molecule type" value="Genomic_DNA"/>
</dbReference>